<dbReference type="PANTHER" id="PTHR12326">
    <property type="entry name" value="PLECKSTRIN HOMOLOGY DOMAIN CONTAINING PROTEIN"/>
    <property type="match status" value="1"/>
</dbReference>
<dbReference type="InterPro" id="IPR004012">
    <property type="entry name" value="Run_dom"/>
</dbReference>
<evidence type="ECO:0000256" key="10">
    <source>
        <dbReference type="PROSITE-ProRule" id="PRU00176"/>
    </source>
</evidence>
<dbReference type="OrthoDB" id="62364at2759"/>
<accession>A0A7R9BW86</accession>
<dbReference type="CDD" id="cd00590">
    <property type="entry name" value="RRM_SF"/>
    <property type="match status" value="1"/>
</dbReference>
<comment type="subcellular location">
    <subcellularLocation>
        <location evidence="1">Late endosome</location>
    </subcellularLocation>
</comment>
<keyword evidence="7" id="KW-0862">Zinc</keyword>
<dbReference type="SMART" id="SM00593">
    <property type="entry name" value="RUN"/>
    <property type="match status" value="1"/>
</dbReference>
<dbReference type="SMART" id="SM00360">
    <property type="entry name" value="RRM"/>
    <property type="match status" value="1"/>
</dbReference>
<dbReference type="Pfam" id="PF00076">
    <property type="entry name" value="RRM_1"/>
    <property type="match status" value="1"/>
</dbReference>
<proteinExistence type="predicted"/>
<dbReference type="InterPro" id="IPR025258">
    <property type="entry name" value="RH_dom"/>
</dbReference>
<evidence type="ECO:0000256" key="8">
    <source>
        <dbReference type="ARBA" id="ARBA00022884"/>
    </source>
</evidence>
<dbReference type="Gene3D" id="1.20.58.900">
    <property type="match status" value="1"/>
</dbReference>
<organism evidence="14">
    <name type="scientific">Notodromas monacha</name>
    <dbReference type="NCBI Taxonomy" id="399045"/>
    <lineage>
        <taxon>Eukaryota</taxon>
        <taxon>Metazoa</taxon>
        <taxon>Ecdysozoa</taxon>
        <taxon>Arthropoda</taxon>
        <taxon>Crustacea</taxon>
        <taxon>Oligostraca</taxon>
        <taxon>Ostracoda</taxon>
        <taxon>Podocopa</taxon>
        <taxon>Podocopida</taxon>
        <taxon>Cypridocopina</taxon>
        <taxon>Cypridoidea</taxon>
        <taxon>Cyprididae</taxon>
        <taxon>Notodromas</taxon>
    </lineage>
</organism>
<keyword evidence="9" id="KW-0072">Autophagy</keyword>
<dbReference type="InterPro" id="IPR035979">
    <property type="entry name" value="RBD_domain_sf"/>
</dbReference>
<dbReference type="EMBL" id="CAJPEX010003792">
    <property type="protein sequence ID" value="CAG0922545.1"/>
    <property type="molecule type" value="Genomic_DNA"/>
</dbReference>
<evidence type="ECO:0000256" key="11">
    <source>
        <dbReference type="SAM" id="MobiDB-lite"/>
    </source>
</evidence>
<evidence type="ECO:0000259" key="13">
    <source>
        <dbReference type="PROSITE" id="PS50826"/>
    </source>
</evidence>
<dbReference type="GO" id="GO:0003723">
    <property type="term" value="F:RNA binding"/>
    <property type="evidence" value="ECO:0007669"/>
    <property type="project" value="UniProtKB-UniRule"/>
</dbReference>
<name>A0A7R9BW86_9CRUS</name>
<evidence type="ECO:0000256" key="1">
    <source>
        <dbReference type="ARBA" id="ARBA00004603"/>
    </source>
</evidence>
<dbReference type="GO" id="GO:0005770">
    <property type="term" value="C:late endosome"/>
    <property type="evidence" value="ECO:0007669"/>
    <property type="project" value="UniProtKB-SubCell"/>
</dbReference>
<dbReference type="Gene3D" id="3.30.70.330">
    <property type="match status" value="1"/>
</dbReference>
<feature type="region of interest" description="Disordered" evidence="11">
    <location>
        <begin position="1081"/>
        <end position="1108"/>
    </location>
</feature>
<evidence type="ECO:0000256" key="6">
    <source>
        <dbReference type="ARBA" id="ARBA00022771"/>
    </source>
</evidence>
<dbReference type="InterPro" id="IPR051366">
    <property type="entry name" value="DEF8"/>
</dbReference>
<dbReference type="EMBL" id="OA885829">
    <property type="protein sequence ID" value="CAD7282393.1"/>
    <property type="molecule type" value="Genomic_DNA"/>
</dbReference>
<dbReference type="InterPro" id="IPR000504">
    <property type="entry name" value="RRM_dom"/>
</dbReference>
<keyword evidence="2" id="KW-0597">Phosphoprotein</keyword>
<evidence type="ECO:0008006" key="16">
    <source>
        <dbReference type="Google" id="ProtNLM"/>
    </source>
</evidence>
<feature type="region of interest" description="Disordered" evidence="11">
    <location>
        <begin position="724"/>
        <end position="744"/>
    </location>
</feature>
<evidence type="ECO:0000313" key="15">
    <source>
        <dbReference type="Proteomes" id="UP000678499"/>
    </source>
</evidence>
<dbReference type="PROSITE" id="PS50826">
    <property type="entry name" value="RUN"/>
    <property type="match status" value="1"/>
</dbReference>
<keyword evidence="6" id="KW-0863">Zinc-finger</keyword>
<dbReference type="SUPFAM" id="SSF140741">
    <property type="entry name" value="RUN domain-like"/>
    <property type="match status" value="1"/>
</dbReference>
<evidence type="ECO:0000256" key="2">
    <source>
        <dbReference type="ARBA" id="ARBA00022553"/>
    </source>
</evidence>
<evidence type="ECO:0000256" key="7">
    <source>
        <dbReference type="ARBA" id="ARBA00022833"/>
    </source>
</evidence>
<keyword evidence="4" id="KW-0677">Repeat</keyword>
<dbReference type="InterPro" id="IPR012677">
    <property type="entry name" value="Nucleotide-bd_a/b_plait_sf"/>
</dbReference>
<keyword evidence="8 10" id="KW-0694">RNA-binding</keyword>
<keyword evidence="3" id="KW-0479">Metal-binding</keyword>
<dbReference type="GO" id="GO:0006914">
    <property type="term" value="P:autophagy"/>
    <property type="evidence" value="ECO:0007669"/>
    <property type="project" value="UniProtKB-KW"/>
</dbReference>
<evidence type="ECO:0000256" key="4">
    <source>
        <dbReference type="ARBA" id="ARBA00022737"/>
    </source>
</evidence>
<dbReference type="InterPro" id="IPR037213">
    <property type="entry name" value="Run_dom_sf"/>
</dbReference>
<dbReference type="Pfam" id="PF13901">
    <property type="entry name" value="RH_dom"/>
    <property type="match status" value="1"/>
</dbReference>
<keyword evidence="5" id="KW-0967">Endosome</keyword>
<dbReference type="PANTHER" id="PTHR12326:SF12">
    <property type="entry name" value="PLECKSTRIN HOMOLOGY AND RUN DOMAIN CONTAINING M1"/>
    <property type="match status" value="1"/>
</dbReference>
<evidence type="ECO:0000256" key="5">
    <source>
        <dbReference type="ARBA" id="ARBA00022753"/>
    </source>
</evidence>
<feature type="domain" description="RRM" evidence="12">
    <location>
        <begin position="1238"/>
        <end position="1329"/>
    </location>
</feature>
<feature type="domain" description="RUN" evidence="13">
    <location>
        <begin position="67"/>
        <end position="208"/>
    </location>
</feature>
<protein>
    <recommendedName>
        <fullName evidence="16">RRM domain-containing protein</fullName>
    </recommendedName>
</protein>
<evidence type="ECO:0000313" key="14">
    <source>
        <dbReference type="EMBL" id="CAD7282393.1"/>
    </source>
</evidence>
<dbReference type="SUPFAM" id="SSF54928">
    <property type="entry name" value="RNA-binding domain, RBD"/>
    <property type="match status" value="1"/>
</dbReference>
<reference evidence="14" key="1">
    <citation type="submission" date="2020-11" db="EMBL/GenBank/DDBJ databases">
        <authorList>
            <person name="Tran Van P."/>
        </authorList>
    </citation>
    <scope>NUCLEOTIDE SEQUENCE</scope>
</reference>
<gene>
    <name evidence="14" type="ORF">NMOB1V02_LOCUS10018</name>
</gene>
<evidence type="ECO:0000256" key="3">
    <source>
        <dbReference type="ARBA" id="ARBA00022723"/>
    </source>
</evidence>
<dbReference type="SMART" id="SM01175">
    <property type="entry name" value="DUF4206"/>
    <property type="match status" value="1"/>
</dbReference>
<keyword evidence="15" id="KW-1185">Reference proteome</keyword>
<dbReference type="Proteomes" id="UP000678499">
    <property type="component" value="Unassembled WGS sequence"/>
</dbReference>
<dbReference type="PROSITE" id="PS50102">
    <property type="entry name" value="RRM"/>
    <property type="match status" value="1"/>
</dbReference>
<dbReference type="GO" id="GO:0008270">
    <property type="term" value="F:zinc ion binding"/>
    <property type="evidence" value="ECO:0007669"/>
    <property type="project" value="UniProtKB-KW"/>
</dbReference>
<dbReference type="Pfam" id="PF02759">
    <property type="entry name" value="RUN"/>
    <property type="match status" value="1"/>
</dbReference>
<sequence length="1447" mass="161717">MMDVIEVQEETPLTDSVNLTLNVPSDQAIGRRVVAELASAVRSLLRRHDSFDGDDDGYTLGTGVLRLGNDEDTSKLCSALEALFLHGLKSGLMTQLSWLFAKAASGADTPTPCFWDLLLAHSHRDLVKEVSSLNQIRTDVGRCRAWIRLTLNQATLHSYWDAIARDGKVLRMHYLPHAVLRDADAPDIVSRYLRAVDKLRFNVAPNSSLLNQWTPAPLVLSGWAPAPPTPLAPGVDVAAEPDLVGKAESIVSRKKRDEVKGKKEEKPREAIRSCPVPLKIYDGTSIDADLESRVAQQWAEADLNRPSEQESCTKTSSSTIDINPRVCASSFETVGEYDQVSRSEMCRSMSSSAASSRTSAVMVSHVSMFPGIKHVMDESYDSIVQDYSRTVVSMRPASIMGTPEFRELLSPSIAIGPPSRESPVEDVPVIPTTGSSPEDEDGWEVVKDEGVGELGLVKIPREEDLSGDVECSPEYYMKRMGVICPESGLDKENFQCKACRRPVGMIYGKERLCKMDGRYYCYECHEGATAVIPARVIHNWDFNQYPVSNNALEFLRDVNSRPVIDLKVLNPLLYLAFPDVEAVRILRIQLSYIRLYLFSCRDSYIAQQFRSKLWPRDHLYEHINLYSVFDLTQIYHGQLQPILKKALAFGEQHVKNCDLCRTKGFIFYVTRYFLAKAIFCDVTMVVRSKKRKNQNNITSCNSPLIQLNDNPTVCVTDAHSPEAEFQRPAKSGGNKLNASKTDEVPVDEDGPWLYSTRSKKTKNLFKNSKVESCDGDHVCHEKVHSSQTSPVVIKRAISSVHPLRCIAPPKVLEKLGNVSRNHTFISSILKKPAEISMTYAEVCRGIKGSQSAIAVTNAGNEDVAAENQVEPEVNASTQIYEVTQIVSSDTDQVSAEERLSDPFNVEEVPHSVSDDYLRPVEELESYETFAAAAESPLRRTPDKALDVEDGTPNEDDIVEDEDFACIETEELDHPCIANNQVASTLREAFINVTHVEASFTTQQSNQEFSLPQHMDVRWMQSLDPVFEPASTWGTSPQDKIPETEDFNNSLDEPATFLYSAPYPVWGTFSHDLMENPRRNENAAKRSFSKPYQAPRHRRQPKENSVGWNRHEGCDASTSTGQQQWNCGENKFNLSSLNPELQAVPTVCPPGGAIVYLKAGNIADVLALPTNLFRCQCGKDGCNRTFQLIDTSLLTHSKAVQAHSYIAFGDKKDAREVVRRLGGRGCHIRLLEEPELDDTKIYVANLPPSVTEKEISYVLKDVGLVSSVKILRDSNGVNRGVGFIRMSTEDQAVGAIQFLHDRELIGCDLPLQARLAYKYSKKVQIERALKTAVGITQPENCLDAKEQTRPPPEPQKALWRSKPGNWRGHSPIQVVRSAKSMNNARGRHYPLSNLPLRDDEYELAYPPIDANPRRTFNKDPETALHQLVPCGKPTGFYQRRTFCHKPQK</sequence>
<evidence type="ECO:0000256" key="9">
    <source>
        <dbReference type="ARBA" id="ARBA00023006"/>
    </source>
</evidence>
<evidence type="ECO:0000259" key="12">
    <source>
        <dbReference type="PROSITE" id="PS50102"/>
    </source>
</evidence>